<accession>A0A0D5NG79</accession>
<dbReference type="OrthoDB" id="9796461at2"/>
<dbReference type="AlphaFoldDB" id="A0A0D5NG79"/>
<feature type="domain" description="Acyltransferase 3" evidence="4">
    <location>
        <begin position="7"/>
        <end position="369"/>
    </location>
</feature>
<dbReference type="KEGG" id="pbj:VN24_04330"/>
<dbReference type="PATRIC" id="fig|1126833.4.peg.950"/>
<dbReference type="RefSeq" id="WP_045669418.1">
    <property type="nucleotide sequence ID" value="NZ_CP011058.1"/>
</dbReference>
<dbReference type="Pfam" id="PF01757">
    <property type="entry name" value="Acyl_transf_3"/>
    <property type="match status" value="1"/>
</dbReference>
<feature type="transmembrane region" description="Helical" evidence="3">
    <location>
        <begin position="49"/>
        <end position="68"/>
    </location>
</feature>
<dbReference type="GO" id="GO:0016747">
    <property type="term" value="F:acyltransferase activity, transferring groups other than amino-acyl groups"/>
    <property type="evidence" value="ECO:0007669"/>
    <property type="project" value="InterPro"/>
</dbReference>
<feature type="transmembrane region" description="Helical" evidence="3">
    <location>
        <begin position="89"/>
        <end position="112"/>
    </location>
</feature>
<evidence type="ECO:0000313" key="6">
    <source>
        <dbReference type="Proteomes" id="UP000032633"/>
    </source>
</evidence>
<dbReference type="HOGENOM" id="CLU_005679_2_1_9"/>
<reference evidence="6" key="2">
    <citation type="submission" date="2015-03" db="EMBL/GenBank/DDBJ databases">
        <title>Genome sequence of Paenibacillus beijingensis strain DSM 24997T.</title>
        <authorList>
            <person name="Kwak Y."/>
            <person name="Shin J.-H."/>
        </authorList>
    </citation>
    <scope>NUCLEOTIDE SEQUENCE [LARGE SCALE GENOMIC DNA]</scope>
    <source>
        <strain evidence="6">DSM 24997</strain>
    </source>
</reference>
<dbReference type="EMBL" id="CP011058">
    <property type="protein sequence ID" value="AJY73982.1"/>
    <property type="molecule type" value="Genomic_DNA"/>
</dbReference>
<feature type="transmembrane region" description="Helical" evidence="3">
    <location>
        <begin position="162"/>
        <end position="185"/>
    </location>
</feature>
<evidence type="ECO:0000256" key="2">
    <source>
        <dbReference type="ARBA" id="ARBA00007400"/>
    </source>
</evidence>
<evidence type="ECO:0000256" key="3">
    <source>
        <dbReference type="SAM" id="Phobius"/>
    </source>
</evidence>
<comment type="subcellular location">
    <subcellularLocation>
        <location evidence="1">Membrane</location>
    </subcellularLocation>
</comment>
<comment type="similarity">
    <text evidence="2">Belongs to the acyltransferase 3 family.</text>
</comment>
<dbReference type="InterPro" id="IPR050879">
    <property type="entry name" value="Acyltransferase_3"/>
</dbReference>
<feature type="transmembrane region" description="Helical" evidence="3">
    <location>
        <begin position="12"/>
        <end position="29"/>
    </location>
</feature>
<feature type="transmembrane region" description="Helical" evidence="3">
    <location>
        <begin position="197"/>
        <end position="215"/>
    </location>
</feature>
<keyword evidence="3" id="KW-0472">Membrane</keyword>
<sequence>MPQINTKFLDGTRFLLALWVAVGHFYILTGAQKFFVIPIVGETLRSPGSAVDGFMVITGFLMMYHFYIRQDKNPNESNKTVFTKFWLRRFFRLYPIYIISVVLSFFVFTIMAKNAVAMLEYFTGSGLTPQGTVRPTEQPSIMDLISHVFMIHGLFPDYSSSILGVTWSLSLEAQFYLVFPFLFVLLFKDKLRVKRTFIFFIVIALFLAFLTPKFLEVGSRGVFDQPSVLIYKLPLFILGMIMAGVGLRKIHFSYLLFCLLAVIPFQSSTSSLLILFLSLFMYLDHMKQFIGTPVYKFLNFFRNLLSNKVSQFGADISYSLYLIHTIIIRFVVYWFVEHSASLSFTKYETAAVSFIVFFVLNLLISYLLLVTIEKPFISLGKKVTNNIGKQQDRTSPNVKVAG</sequence>
<keyword evidence="3" id="KW-1133">Transmembrane helix</keyword>
<organism evidence="5 6">
    <name type="scientific">Paenibacillus beijingensis</name>
    <dbReference type="NCBI Taxonomy" id="1126833"/>
    <lineage>
        <taxon>Bacteria</taxon>
        <taxon>Bacillati</taxon>
        <taxon>Bacillota</taxon>
        <taxon>Bacilli</taxon>
        <taxon>Bacillales</taxon>
        <taxon>Paenibacillaceae</taxon>
        <taxon>Paenibacillus</taxon>
    </lineage>
</organism>
<dbReference type="PANTHER" id="PTHR23028">
    <property type="entry name" value="ACETYLTRANSFERASE"/>
    <property type="match status" value="1"/>
</dbReference>
<name>A0A0D5NG79_9BACL</name>
<keyword evidence="3" id="KW-0812">Transmembrane</keyword>
<keyword evidence="6" id="KW-1185">Reference proteome</keyword>
<feature type="transmembrane region" description="Helical" evidence="3">
    <location>
        <begin position="318"/>
        <end position="336"/>
    </location>
</feature>
<feature type="transmembrane region" description="Helical" evidence="3">
    <location>
        <begin position="227"/>
        <end position="247"/>
    </location>
</feature>
<protein>
    <recommendedName>
        <fullName evidence="4">Acyltransferase 3 domain-containing protein</fullName>
    </recommendedName>
</protein>
<evidence type="ECO:0000313" key="5">
    <source>
        <dbReference type="EMBL" id="AJY73982.1"/>
    </source>
</evidence>
<proteinExistence type="inferred from homology"/>
<dbReference type="InterPro" id="IPR002656">
    <property type="entry name" value="Acyl_transf_3_dom"/>
</dbReference>
<evidence type="ECO:0000256" key="1">
    <source>
        <dbReference type="ARBA" id="ARBA00004370"/>
    </source>
</evidence>
<evidence type="ECO:0000259" key="4">
    <source>
        <dbReference type="Pfam" id="PF01757"/>
    </source>
</evidence>
<dbReference type="Proteomes" id="UP000032633">
    <property type="component" value="Chromosome"/>
</dbReference>
<feature type="transmembrane region" description="Helical" evidence="3">
    <location>
        <begin position="254"/>
        <end position="283"/>
    </location>
</feature>
<feature type="transmembrane region" description="Helical" evidence="3">
    <location>
        <begin position="351"/>
        <end position="372"/>
    </location>
</feature>
<gene>
    <name evidence="5" type="ORF">VN24_04330</name>
</gene>
<reference evidence="5 6" key="1">
    <citation type="journal article" date="2015" name="J. Biotechnol.">
        <title>Complete genome sequence of Paenibacillus beijingensis 7188(T) (=DSM 24997(T)), a novel rhizobacterium from jujube garden soil.</title>
        <authorList>
            <person name="Kwak Y."/>
            <person name="Shin J.H."/>
        </authorList>
    </citation>
    <scope>NUCLEOTIDE SEQUENCE [LARGE SCALE GENOMIC DNA]</scope>
    <source>
        <strain evidence="5 6">DSM 24997</strain>
    </source>
</reference>